<dbReference type="AlphaFoldDB" id="A0A0K8NYA9"/>
<evidence type="ECO:0000256" key="1">
    <source>
        <dbReference type="SAM" id="MobiDB-lite"/>
    </source>
</evidence>
<dbReference type="STRING" id="1547922.ISF6_0964"/>
<proteinExistence type="predicted"/>
<comment type="caution">
    <text evidence="2">The sequence shown here is derived from an EMBL/GenBank/DDBJ whole genome shotgun (WGS) entry which is preliminary data.</text>
</comment>
<protein>
    <submittedName>
        <fullName evidence="2">Uncharacterized protein</fullName>
    </submittedName>
</protein>
<reference evidence="2 3" key="2">
    <citation type="journal article" date="2016" name="Science">
        <title>A bacterium that degrades and assimilates poly(ethylene terephthalate).</title>
        <authorList>
            <person name="Yoshida S."/>
            <person name="Hiraga K."/>
            <person name="Takehana T."/>
            <person name="Taniguchi I."/>
            <person name="Yamaji H."/>
            <person name="Maeda Y."/>
            <person name="Toyohara K."/>
            <person name="Miyamoto K."/>
            <person name="Kimura Y."/>
            <person name="Oda K."/>
        </authorList>
    </citation>
    <scope>NUCLEOTIDE SEQUENCE [LARGE SCALE GENOMIC DNA]</scope>
    <source>
        <strain evidence="3">NBRC 110686 / TISTR 2288 / 201-F6</strain>
    </source>
</reference>
<feature type="region of interest" description="Disordered" evidence="1">
    <location>
        <begin position="1"/>
        <end position="48"/>
    </location>
</feature>
<reference evidence="3" key="1">
    <citation type="submission" date="2015-07" db="EMBL/GenBank/DDBJ databases">
        <title>Discovery of a poly(ethylene terephthalate assimilation.</title>
        <authorList>
            <person name="Yoshida S."/>
            <person name="Hiraga K."/>
            <person name="Takehana T."/>
            <person name="Taniguchi I."/>
            <person name="Yamaji H."/>
            <person name="Maeda Y."/>
            <person name="Toyohara K."/>
            <person name="Miyamoto K."/>
            <person name="Kimura Y."/>
            <person name="Oda K."/>
        </authorList>
    </citation>
    <scope>NUCLEOTIDE SEQUENCE [LARGE SCALE GENOMIC DNA]</scope>
    <source>
        <strain evidence="3">NBRC 110686 / TISTR 2288 / 201-F6</strain>
    </source>
</reference>
<name>A0A0K8NYA9_PISS1</name>
<organism evidence="2 3">
    <name type="scientific">Piscinibacter sakaiensis</name>
    <name type="common">Ideonella sakaiensis</name>
    <dbReference type="NCBI Taxonomy" id="1547922"/>
    <lineage>
        <taxon>Bacteria</taxon>
        <taxon>Pseudomonadati</taxon>
        <taxon>Pseudomonadota</taxon>
        <taxon>Betaproteobacteria</taxon>
        <taxon>Burkholderiales</taxon>
        <taxon>Sphaerotilaceae</taxon>
        <taxon>Piscinibacter</taxon>
    </lineage>
</organism>
<keyword evidence="3" id="KW-1185">Reference proteome</keyword>
<dbReference type="Proteomes" id="UP000037660">
    <property type="component" value="Unassembled WGS sequence"/>
</dbReference>
<accession>A0A0K8NYA9</accession>
<sequence>MGRGGVLDAARTRAPGRSPLSHSRGAVRTRATRHSAGPRRRPGPSMAR</sequence>
<feature type="compositionally biased region" description="Basic residues" evidence="1">
    <location>
        <begin position="25"/>
        <end position="42"/>
    </location>
</feature>
<evidence type="ECO:0000313" key="2">
    <source>
        <dbReference type="EMBL" id="GAP35358.1"/>
    </source>
</evidence>
<evidence type="ECO:0000313" key="3">
    <source>
        <dbReference type="Proteomes" id="UP000037660"/>
    </source>
</evidence>
<dbReference type="EMBL" id="BBYR01000019">
    <property type="protein sequence ID" value="GAP35358.1"/>
    <property type="molecule type" value="Genomic_DNA"/>
</dbReference>
<gene>
    <name evidence="2" type="ORF">ISF6_0964</name>
</gene>